<proteinExistence type="predicted"/>
<dbReference type="RefSeq" id="WP_382311910.1">
    <property type="nucleotide sequence ID" value="NZ_JBHUFD010000001.1"/>
</dbReference>
<keyword evidence="1" id="KW-0812">Transmembrane</keyword>
<organism evidence="2 3">
    <name type="scientific">Hymenobacter bucti</name>
    <dbReference type="NCBI Taxonomy" id="1844114"/>
    <lineage>
        <taxon>Bacteria</taxon>
        <taxon>Pseudomonadati</taxon>
        <taxon>Bacteroidota</taxon>
        <taxon>Cytophagia</taxon>
        <taxon>Cytophagales</taxon>
        <taxon>Hymenobacteraceae</taxon>
        <taxon>Hymenobacter</taxon>
    </lineage>
</organism>
<keyword evidence="1" id="KW-1133">Transmembrane helix</keyword>
<evidence type="ECO:0000313" key="3">
    <source>
        <dbReference type="Proteomes" id="UP001597197"/>
    </source>
</evidence>
<dbReference type="EMBL" id="JBHUFD010000001">
    <property type="protein sequence ID" value="MFD1871595.1"/>
    <property type="molecule type" value="Genomic_DNA"/>
</dbReference>
<feature type="transmembrane region" description="Helical" evidence="1">
    <location>
        <begin position="249"/>
        <end position="274"/>
    </location>
</feature>
<evidence type="ECO:0000313" key="2">
    <source>
        <dbReference type="EMBL" id="MFD1871595.1"/>
    </source>
</evidence>
<feature type="transmembrane region" description="Helical" evidence="1">
    <location>
        <begin position="172"/>
        <end position="193"/>
    </location>
</feature>
<feature type="transmembrane region" description="Helical" evidence="1">
    <location>
        <begin position="143"/>
        <end position="166"/>
    </location>
</feature>
<feature type="transmembrane region" description="Helical" evidence="1">
    <location>
        <begin position="38"/>
        <end position="57"/>
    </location>
</feature>
<sequence length="317" mass="34815">MQNTFTQPADFWQQRDFGKKISATFEFMGAHWRPLGRVLLYLTVPIALVQGILGAALQSQLLGAIRQATYSQSTGGGYLSGRFAMYSNLFQSPLYLLNNLLAMALHTVLILSVYGYLLCCVYPAQAGAPVTVADVWEVVKRQFISTFFSLYGVWIFIALGFLLLFIPGVYMGVVLSLFFVVKVLEGTGFGTTLNRCVSLTRGKWWSTFGLLAIMVLIIYFMFASVGMVAALFGGLRALLLSSGTASSPFLVVISAFSGLLSLLLYPPVLLAIAFQYFNLVELKEGVGLRLLVDKLGQADTLPEAQSSYFRPDEEGSY</sequence>
<gene>
    <name evidence="2" type="ORF">ACFSDX_04110</name>
</gene>
<evidence type="ECO:0008006" key="4">
    <source>
        <dbReference type="Google" id="ProtNLM"/>
    </source>
</evidence>
<feature type="transmembrane region" description="Helical" evidence="1">
    <location>
        <begin position="205"/>
        <end position="229"/>
    </location>
</feature>
<keyword evidence="3" id="KW-1185">Reference proteome</keyword>
<keyword evidence="1" id="KW-0472">Membrane</keyword>
<evidence type="ECO:0000256" key="1">
    <source>
        <dbReference type="SAM" id="Phobius"/>
    </source>
</evidence>
<feature type="transmembrane region" description="Helical" evidence="1">
    <location>
        <begin position="100"/>
        <end position="122"/>
    </location>
</feature>
<dbReference type="Proteomes" id="UP001597197">
    <property type="component" value="Unassembled WGS sequence"/>
</dbReference>
<accession>A0ABW4QPW3</accession>
<protein>
    <recommendedName>
        <fullName evidence="4">Glycerophosphoryl diester phosphodiesterase membrane domain-containing protein</fullName>
    </recommendedName>
</protein>
<name>A0ABW4QPW3_9BACT</name>
<reference evidence="3" key="1">
    <citation type="journal article" date="2019" name="Int. J. Syst. Evol. Microbiol.">
        <title>The Global Catalogue of Microorganisms (GCM) 10K type strain sequencing project: providing services to taxonomists for standard genome sequencing and annotation.</title>
        <authorList>
            <consortium name="The Broad Institute Genomics Platform"/>
            <consortium name="The Broad Institute Genome Sequencing Center for Infectious Disease"/>
            <person name="Wu L."/>
            <person name="Ma J."/>
        </authorList>
    </citation>
    <scope>NUCLEOTIDE SEQUENCE [LARGE SCALE GENOMIC DNA]</scope>
    <source>
        <strain evidence="3">CGMCC 1.15795</strain>
    </source>
</reference>
<comment type="caution">
    <text evidence="2">The sequence shown here is derived from an EMBL/GenBank/DDBJ whole genome shotgun (WGS) entry which is preliminary data.</text>
</comment>